<dbReference type="PROSITE" id="PS00455">
    <property type="entry name" value="AMP_BINDING"/>
    <property type="match status" value="1"/>
</dbReference>
<dbReference type="InterPro" id="IPR045851">
    <property type="entry name" value="AMP-bd_C_sf"/>
</dbReference>
<dbReference type="InterPro" id="IPR014031">
    <property type="entry name" value="Ketoacyl_synth_C"/>
</dbReference>
<dbReference type="GO" id="GO:0006633">
    <property type="term" value="P:fatty acid biosynthetic process"/>
    <property type="evidence" value="ECO:0007669"/>
    <property type="project" value="InterPro"/>
</dbReference>
<dbReference type="InterPro" id="IPR020806">
    <property type="entry name" value="PKS_PP-bd"/>
</dbReference>
<name>A0A2S6GPE3_9PSEU</name>
<dbReference type="CDD" id="cd00833">
    <property type="entry name" value="PKS"/>
    <property type="match status" value="1"/>
</dbReference>
<protein>
    <submittedName>
        <fullName evidence="9">Thioester reductase-like protein</fullName>
    </submittedName>
</protein>
<dbReference type="GO" id="GO:0004312">
    <property type="term" value="F:fatty acid synthase activity"/>
    <property type="evidence" value="ECO:0007669"/>
    <property type="project" value="TreeGrafter"/>
</dbReference>
<accession>A0A2S6GPE3</accession>
<dbReference type="Proteomes" id="UP000239203">
    <property type="component" value="Unassembled WGS sequence"/>
</dbReference>
<evidence type="ECO:0000259" key="6">
    <source>
        <dbReference type="PROSITE" id="PS50075"/>
    </source>
</evidence>
<feature type="compositionally biased region" description="Low complexity" evidence="5">
    <location>
        <begin position="500"/>
        <end position="511"/>
    </location>
</feature>
<feature type="domain" description="Carrier" evidence="6">
    <location>
        <begin position="515"/>
        <end position="590"/>
    </location>
</feature>
<dbReference type="InterPro" id="IPR000873">
    <property type="entry name" value="AMP-dep_synth/lig_dom"/>
</dbReference>
<keyword evidence="4" id="KW-0012">Acyltransferase</keyword>
<dbReference type="Gene3D" id="3.40.630.30">
    <property type="match status" value="1"/>
</dbReference>
<organism evidence="9 10">
    <name type="scientific">Actinokineospora auranticolor</name>
    <dbReference type="NCBI Taxonomy" id="155976"/>
    <lineage>
        <taxon>Bacteria</taxon>
        <taxon>Bacillati</taxon>
        <taxon>Actinomycetota</taxon>
        <taxon>Actinomycetes</taxon>
        <taxon>Pseudonocardiales</taxon>
        <taxon>Pseudonocardiaceae</taxon>
        <taxon>Actinokineospora</taxon>
    </lineage>
</organism>
<dbReference type="SMART" id="SM00823">
    <property type="entry name" value="PKS_PP"/>
    <property type="match status" value="2"/>
</dbReference>
<feature type="region of interest" description="Disordered" evidence="5">
    <location>
        <begin position="591"/>
        <end position="613"/>
    </location>
</feature>
<dbReference type="Pfam" id="PF13193">
    <property type="entry name" value="AMP-binding_C"/>
    <property type="match status" value="1"/>
</dbReference>
<dbReference type="InterPro" id="IPR036291">
    <property type="entry name" value="NAD(P)-bd_dom_sf"/>
</dbReference>
<dbReference type="OrthoDB" id="9778690at2"/>
<dbReference type="SMART" id="SM00825">
    <property type="entry name" value="PKS_KS"/>
    <property type="match status" value="1"/>
</dbReference>
<dbReference type="Gene3D" id="3.30.70.3290">
    <property type="match status" value="1"/>
</dbReference>
<dbReference type="Gene3D" id="3.40.50.12780">
    <property type="entry name" value="N-terminal domain of ligase-like"/>
    <property type="match status" value="1"/>
</dbReference>
<dbReference type="InterPro" id="IPR016035">
    <property type="entry name" value="Acyl_Trfase/lysoPLipase"/>
</dbReference>
<dbReference type="CDD" id="cd05235">
    <property type="entry name" value="SDR_e1"/>
    <property type="match status" value="1"/>
</dbReference>
<dbReference type="PROSITE" id="PS51186">
    <property type="entry name" value="GNAT"/>
    <property type="match status" value="1"/>
</dbReference>
<keyword evidence="3" id="KW-0808">Transferase</keyword>
<dbReference type="PROSITE" id="PS00012">
    <property type="entry name" value="PHOSPHOPANTETHEINE"/>
    <property type="match status" value="1"/>
</dbReference>
<dbReference type="SMART" id="SM01294">
    <property type="entry name" value="PKS_PP_betabranch"/>
    <property type="match status" value="1"/>
</dbReference>
<feature type="compositionally biased region" description="Gly residues" evidence="5">
    <location>
        <begin position="598"/>
        <end position="608"/>
    </location>
</feature>
<evidence type="ECO:0000256" key="3">
    <source>
        <dbReference type="ARBA" id="ARBA00022679"/>
    </source>
</evidence>
<feature type="domain" description="Carrier" evidence="6">
    <location>
        <begin position="1503"/>
        <end position="1581"/>
    </location>
</feature>
<dbReference type="Pfam" id="PF02801">
    <property type="entry name" value="Ketoacyl-synt_C"/>
    <property type="match status" value="1"/>
</dbReference>
<dbReference type="InterPro" id="IPR016036">
    <property type="entry name" value="Malonyl_transacylase_ACP-bd"/>
</dbReference>
<dbReference type="InterPro" id="IPR032821">
    <property type="entry name" value="PKS_assoc"/>
</dbReference>
<dbReference type="InterPro" id="IPR001227">
    <property type="entry name" value="Ac_transferase_dom_sf"/>
</dbReference>
<evidence type="ECO:0000313" key="9">
    <source>
        <dbReference type="EMBL" id="PPK67089.1"/>
    </source>
</evidence>
<feature type="region of interest" description="Disordered" evidence="5">
    <location>
        <begin position="494"/>
        <end position="513"/>
    </location>
</feature>
<dbReference type="InterPro" id="IPR025110">
    <property type="entry name" value="AMP-bd_C"/>
</dbReference>
<keyword evidence="1" id="KW-0596">Phosphopantetheine</keyword>
<dbReference type="Pfam" id="PF00109">
    <property type="entry name" value="ketoacyl-synt"/>
    <property type="match status" value="1"/>
</dbReference>
<dbReference type="Gene3D" id="3.30.300.30">
    <property type="match status" value="1"/>
</dbReference>
<dbReference type="SUPFAM" id="SSF56801">
    <property type="entry name" value="Acetyl-CoA synthetase-like"/>
    <property type="match status" value="1"/>
</dbReference>
<dbReference type="Gene3D" id="3.40.366.10">
    <property type="entry name" value="Malonyl-Coenzyme A Acyl Carrier Protein, domain 2"/>
    <property type="match status" value="1"/>
</dbReference>
<dbReference type="InterPro" id="IPR014043">
    <property type="entry name" value="Acyl_transferase_dom"/>
</dbReference>
<dbReference type="InterPro" id="IPR000182">
    <property type="entry name" value="GNAT_dom"/>
</dbReference>
<dbReference type="InterPro" id="IPR020841">
    <property type="entry name" value="PKS_Beta-ketoAc_synthase_dom"/>
</dbReference>
<dbReference type="EMBL" id="PTIX01000008">
    <property type="protein sequence ID" value="PPK67089.1"/>
    <property type="molecule type" value="Genomic_DNA"/>
</dbReference>
<dbReference type="SMART" id="SM00827">
    <property type="entry name" value="PKS_AT"/>
    <property type="match status" value="1"/>
</dbReference>
<feature type="domain" description="Ketosynthase family 3 (KS3)" evidence="8">
    <location>
        <begin position="616"/>
        <end position="1039"/>
    </location>
</feature>
<dbReference type="SUPFAM" id="SSF52151">
    <property type="entry name" value="FabD/lysophospholipase-like"/>
    <property type="match status" value="1"/>
</dbReference>
<evidence type="ECO:0000313" key="10">
    <source>
        <dbReference type="Proteomes" id="UP000239203"/>
    </source>
</evidence>
<dbReference type="Gene3D" id="3.40.50.720">
    <property type="entry name" value="NAD(P)-binding Rossmann-like Domain"/>
    <property type="match status" value="1"/>
</dbReference>
<dbReference type="PANTHER" id="PTHR43775">
    <property type="entry name" value="FATTY ACID SYNTHASE"/>
    <property type="match status" value="1"/>
</dbReference>
<feature type="domain" description="N-acetyltransferase" evidence="7">
    <location>
        <begin position="1985"/>
        <end position="2150"/>
    </location>
</feature>
<dbReference type="SUPFAM" id="SSF47336">
    <property type="entry name" value="ACP-like"/>
    <property type="match status" value="2"/>
</dbReference>
<dbReference type="InterPro" id="IPR016181">
    <property type="entry name" value="Acyl_CoA_acyltransferase"/>
</dbReference>
<dbReference type="InterPro" id="IPR018201">
    <property type="entry name" value="Ketoacyl_synth_AS"/>
</dbReference>
<sequence>MRADLIRPLSDLLAGHAAERGDRVAFGDAAGELTYRELDHRTRCLAADLGPEPGEPIAVLLGNRVAAVEATLATVLAGGVSVPLNPNSGESDLAHVLADSGATTVITDHAHRARLDRVATAARVVDVDAWHPSGAGAGPFDEESTMDRAALLLYTSGTTGNPKGVRYSLRSSLWMAAACHAPILGLSDRDVVVWPLPLFHGLGQNLAVFGVVAVGATARLLPGFGVDDVLTALRDHRATVLAGVPTTYHHLLAGADRTAFPELRLGFVAGSASGADLGGRFEAAFGVPLVDQYGCTEAAAITTNWPTGRRVPGSAGLAVPGVGVRLVDPDTGHDVAAGVEGEVWVSGPNLMLGYHNQPEATAEVLRDGWYRTGDLARRDANGFVTITGRLRELIIRGGENIHPVEVEQVLREFPGVADAAVAGRPDPVLGEVPVAYVVPEESGVDAAALLATCRERLAYHKVPVAVYRVDAIPRTPSGKITRHRLGDLPATLLADRPDDAGTPAPGPTAGTVSGDDLDAVLDVVLAEVRAATGATGVDQDRPFVELGLGSMAAVALASRVFAATGVPLPATAVFDNPTPASLARRIVERATGAPAAGSGSGSGSGGRGGRLRDRDTEPIAIVGMACRYPGGVGSPEDLWRLLVDGGDAIGPFPTDRGWDLANLHHPDPDHPGTTYTREGGFLDDAAGFDNAFFGISPKEATAMDPQQRLALELSWEVFERAGIDPGSLAGTATGVFLGVNGGDYQRLGHGLPEYEAHLGFATSASVLSGRVAYVHGLHGPAITVDTACSASLVAIHLACRSLRSGESTLAVAGGVTVQSTPDAVVTFARQRGLAADSRCKSFSADADGTAFGEGIGVLLLQRLGDARRQGRPVLALLRGSAVNSDGASNGLTAPNGLAQQQVIRRAVADAGLTTADIDLVEAHGTGTTLGDPIEAGALLATYGADRETPAWLGAVKSNLGHTQAAAGVAGVIKCVLALRHGLMPRTLHVSEPTRYADWSSGGLALLTEARPWPAADRPRRAGISAFAISGTNAHVIVEEPPHRPPTPPREPADPPVVPVLVSARSRDALRGQARGLIEVDAPPLDIAHSLVTTRAALPYRAVVVAADRDDLRRGLTDLAERGGGDLAAAGRRVAFAFTGQGAQRPGMGGGLYRAHPVFAEAFDEVAAHFAAPLPEILSGAVDPDLVTRTDHAQPALFAVEVALFRLLAHWGVHPDHLVGHSIGELAAAHVAGVFTLADAATLVTARGRLLARPTRPGAMVALRLSAADAVELLVGYESDVDIAAVNGPTAVVISGAEPAVSAVADRARAAGVKATRLAVSTAFHSPLVDEVLAEFAETAKTIAYRSPAVPMVSTVTGTADAPWTDPDYWVRQIRSTVRFGPAVAALRAAGVDTVVELGPDAALTAAVHETMTGADHLALALLRAGQPEPETLVTGLGRLHNRGVPVDWYRFFAGSGARTVELPTYAFEHRRFWIDRAPSPRPVVEQAPPEPERDLRALATDEERLIALVEMITAAAAGVLGHRDAAAIDPDAPIDGLGFDSLAAVELRNELVARTGLDLRATLVFEHPTFAVLADDLLTRLDAESADRVDFAGEVWLDDDIVPAAEVVTASVEPRDILLTGVTGFLGAYLLRELVRTTRATVHCLVRAEDAAAGLRRVQENLDWYGLGAEVDPARLVVVPGDLAEPLLGLSPEEFDALARRVDVVYHAAAHVNGLYPYSALRAANVSGTREVLRLAARHRTVPVHHVSTTGVFSAVRDTGRPLSTSDQTGPPEELWSGYRQSKWVAEQLVGLARDRGLPVSVHRVDEISGDTATGACQRHDFVWLAIKGLLQAGAVPSGCKGRFHLVPVDHVSAAVVALAHQPPGTYHHGNRQHLGFDDMVDCLRRLGHHLTELDWDSWVERVAADRDNAMNPMLAAFDATIHTADNAYVTVDLTDTEAALADGGPVCPPMTEELFARYVDWFTRVGYFPAPVPRAAVERVRGDVHIRPAVPGDLDPLARICLNSFNEANAALGLPPEWDGIDQAKAVIRERLTAPRCRSLVAVDGAGAVLGSNFVLPGDEVATWGPLSVAPHAQGRGVGKHLMAATFDAIADTGRTGAHVVQTTANLAVYRLYTSMGCVARDDLVVLRGRVTDPDAVGDFTVRPMRPADLAACAEIHRTVNGYARDSEIALAARGGFGGVDPHVVTGPDGVVVGYTTGLTFMGHLTCLTEPAARALHSVLSGSMTDTPLIRVMARLNPELLTWALTTGDVTISRHDTVISHGDYRQPRTGVYCPAQSH</sequence>
<keyword evidence="2" id="KW-0597">Phosphoprotein</keyword>
<dbReference type="PANTHER" id="PTHR43775:SF51">
    <property type="entry name" value="INACTIVE PHENOLPHTHIOCEROL SYNTHESIS POLYKETIDE SYNTHASE TYPE I PKS1-RELATED"/>
    <property type="match status" value="1"/>
</dbReference>
<dbReference type="InterPro" id="IPR006162">
    <property type="entry name" value="Ppantetheine_attach_site"/>
</dbReference>
<dbReference type="InterPro" id="IPR050091">
    <property type="entry name" value="PKS_NRPS_Biosynth_Enz"/>
</dbReference>
<dbReference type="GO" id="GO:0004315">
    <property type="term" value="F:3-oxoacyl-[acyl-carrier-protein] synthase activity"/>
    <property type="evidence" value="ECO:0007669"/>
    <property type="project" value="InterPro"/>
</dbReference>
<evidence type="ECO:0000256" key="5">
    <source>
        <dbReference type="SAM" id="MobiDB-lite"/>
    </source>
</evidence>
<dbReference type="PROSITE" id="PS00606">
    <property type="entry name" value="KS3_1"/>
    <property type="match status" value="1"/>
</dbReference>
<dbReference type="Pfam" id="PF07993">
    <property type="entry name" value="NAD_binding_4"/>
    <property type="match status" value="1"/>
</dbReference>
<dbReference type="PROSITE" id="PS50075">
    <property type="entry name" value="CARRIER"/>
    <property type="match status" value="2"/>
</dbReference>
<dbReference type="Pfam" id="PF00698">
    <property type="entry name" value="Acyl_transf_1"/>
    <property type="match status" value="1"/>
</dbReference>
<dbReference type="SUPFAM" id="SSF55048">
    <property type="entry name" value="Probable ACP-binding domain of malonyl-CoA ACP transacylase"/>
    <property type="match status" value="1"/>
</dbReference>
<dbReference type="SUPFAM" id="SSF51735">
    <property type="entry name" value="NAD(P)-binding Rossmann-fold domains"/>
    <property type="match status" value="1"/>
</dbReference>
<evidence type="ECO:0000256" key="4">
    <source>
        <dbReference type="ARBA" id="ARBA00023315"/>
    </source>
</evidence>
<dbReference type="InterPro" id="IPR009081">
    <property type="entry name" value="PP-bd_ACP"/>
</dbReference>
<dbReference type="FunFam" id="3.40.47.10:FF:000019">
    <property type="entry name" value="Polyketide synthase type I"/>
    <property type="match status" value="1"/>
</dbReference>
<evidence type="ECO:0000256" key="2">
    <source>
        <dbReference type="ARBA" id="ARBA00022553"/>
    </source>
</evidence>
<dbReference type="InterPro" id="IPR013120">
    <property type="entry name" value="FAR_NAD-bd"/>
</dbReference>
<dbReference type="SUPFAM" id="SSF55729">
    <property type="entry name" value="Acyl-CoA N-acyltransferases (Nat)"/>
    <property type="match status" value="1"/>
</dbReference>
<dbReference type="Pfam" id="PF13508">
    <property type="entry name" value="Acetyltransf_7"/>
    <property type="match status" value="1"/>
</dbReference>
<comment type="caution">
    <text evidence="9">The sequence shown here is derived from an EMBL/GenBank/DDBJ whole genome shotgun (WGS) entry which is preliminary data.</text>
</comment>
<dbReference type="InterPro" id="IPR010080">
    <property type="entry name" value="Thioester_reductase-like_dom"/>
</dbReference>
<dbReference type="InterPro" id="IPR020845">
    <property type="entry name" value="AMP-binding_CS"/>
</dbReference>
<dbReference type="GO" id="GO:0031177">
    <property type="term" value="F:phosphopantetheine binding"/>
    <property type="evidence" value="ECO:0007669"/>
    <property type="project" value="InterPro"/>
</dbReference>
<dbReference type="Gene3D" id="1.10.1200.10">
    <property type="entry name" value="ACP-like"/>
    <property type="match status" value="2"/>
</dbReference>
<dbReference type="Gene3D" id="3.40.47.10">
    <property type="match status" value="1"/>
</dbReference>
<dbReference type="Pfam" id="PF00550">
    <property type="entry name" value="PP-binding"/>
    <property type="match status" value="2"/>
</dbReference>
<gene>
    <name evidence="9" type="ORF">CLV40_10886</name>
</gene>
<dbReference type="Pfam" id="PF00501">
    <property type="entry name" value="AMP-binding"/>
    <property type="match status" value="1"/>
</dbReference>
<dbReference type="InterPro" id="IPR036736">
    <property type="entry name" value="ACP-like_sf"/>
</dbReference>
<evidence type="ECO:0000259" key="8">
    <source>
        <dbReference type="PROSITE" id="PS52004"/>
    </source>
</evidence>
<dbReference type="InterPro" id="IPR042099">
    <property type="entry name" value="ANL_N_sf"/>
</dbReference>
<dbReference type="Pfam" id="PF16197">
    <property type="entry name" value="KAsynt_C_assoc"/>
    <property type="match status" value="1"/>
</dbReference>
<dbReference type="SUPFAM" id="SSF53901">
    <property type="entry name" value="Thiolase-like"/>
    <property type="match status" value="1"/>
</dbReference>
<dbReference type="PROSITE" id="PS52004">
    <property type="entry name" value="KS3_2"/>
    <property type="match status" value="1"/>
</dbReference>
<dbReference type="InterPro" id="IPR014030">
    <property type="entry name" value="Ketoacyl_synth_N"/>
</dbReference>
<dbReference type="NCBIfam" id="TIGR01746">
    <property type="entry name" value="Thioester-redct"/>
    <property type="match status" value="1"/>
</dbReference>
<reference evidence="9 10" key="1">
    <citation type="submission" date="2018-02" db="EMBL/GenBank/DDBJ databases">
        <title>Genomic Encyclopedia of Archaeal and Bacterial Type Strains, Phase II (KMG-II): from individual species to whole genera.</title>
        <authorList>
            <person name="Goeker M."/>
        </authorList>
    </citation>
    <scope>NUCLEOTIDE SEQUENCE [LARGE SCALE GENOMIC DNA]</scope>
    <source>
        <strain evidence="9 10">YU 961-1</strain>
    </source>
</reference>
<dbReference type="InterPro" id="IPR016039">
    <property type="entry name" value="Thiolase-like"/>
</dbReference>
<evidence type="ECO:0000256" key="1">
    <source>
        <dbReference type="ARBA" id="ARBA00022450"/>
    </source>
</evidence>
<evidence type="ECO:0000259" key="7">
    <source>
        <dbReference type="PROSITE" id="PS51186"/>
    </source>
</evidence>
<keyword evidence="10" id="KW-1185">Reference proteome</keyword>
<proteinExistence type="predicted"/>
<dbReference type="RefSeq" id="WP_104479854.1">
    <property type="nucleotide sequence ID" value="NZ_CP154825.1"/>
</dbReference>